<dbReference type="AlphaFoldDB" id="A0A117XMV0"/>
<dbReference type="Gene3D" id="3.30.870.10">
    <property type="entry name" value="Endonuclease Chain A"/>
    <property type="match status" value="1"/>
</dbReference>
<dbReference type="EMBL" id="LOTN01000021">
    <property type="protein sequence ID" value="KUZ92678.1"/>
    <property type="molecule type" value="Genomic_DNA"/>
</dbReference>
<dbReference type="Proteomes" id="UP000065521">
    <property type="component" value="Unassembled WGS sequence"/>
</dbReference>
<dbReference type="SMART" id="SM00155">
    <property type="entry name" value="PLDc"/>
    <property type="match status" value="1"/>
</dbReference>
<dbReference type="CDD" id="cd09117">
    <property type="entry name" value="PLDc_Bfil_DEXD_like"/>
    <property type="match status" value="1"/>
</dbReference>
<proteinExistence type="predicted"/>
<dbReference type="Pfam" id="PF13091">
    <property type="entry name" value="PLDc_2"/>
    <property type="match status" value="1"/>
</dbReference>
<reference evidence="2 3" key="1">
    <citation type="submission" date="2015-11" db="EMBL/GenBank/DDBJ databases">
        <title>Expanding the genomic diversity of Burkholderia species for the development of highly accurate diagnostics.</title>
        <authorList>
            <person name="Sahl J."/>
            <person name="Keim P."/>
            <person name="Wagner D."/>
        </authorList>
    </citation>
    <scope>NUCLEOTIDE SEQUENCE [LARGE SCALE GENOMIC DNA]</scope>
    <source>
        <strain evidence="2 3">RF32-BP4</strain>
    </source>
</reference>
<dbReference type="SUPFAM" id="SSF56024">
    <property type="entry name" value="Phospholipase D/nuclease"/>
    <property type="match status" value="1"/>
</dbReference>
<feature type="domain" description="PLD phosphodiesterase" evidence="1">
    <location>
        <begin position="34"/>
        <end position="61"/>
    </location>
</feature>
<dbReference type="PROSITE" id="PS50035">
    <property type="entry name" value="PLD"/>
    <property type="match status" value="1"/>
</dbReference>
<comment type="caution">
    <text evidence="2">The sequence shown here is derived from an EMBL/GenBank/DDBJ whole genome shotgun (WGS) entry which is preliminary data.</text>
</comment>
<name>A0A117XMV0_9BURK</name>
<evidence type="ECO:0000313" key="3">
    <source>
        <dbReference type="Proteomes" id="UP000065521"/>
    </source>
</evidence>
<organism evidence="2 3">
    <name type="scientific">Burkholderia ubonensis</name>
    <dbReference type="NCBI Taxonomy" id="101571"/>
    <lineage>
        <taxon>Bacteria</taxon>
        <taxon>Pseudomonadati</taxon>
        <taxon>Pseudomonadota</taxon>
        <taxon>Betaproteobacteria</taxon>
        <taxon>Burkholderiales</taxon>
        <taxon>Burkholderiaceae</taxon>
        <taxon>Burkholderia</taxon>
        <taxon>Burkholderia cepacia complex</taxon>
    </lineage>
</organism>
<dbReference type="GO" id="GO:0003824">
    <property type="term" value="F:catalytic activity"/>
    <property type="evidence" value="ECO:0007669"/>
    <property type="project" value="InterPro"/>
</dbReference>
<accession>A0A117XMV0</accession>
<dbReference type="GO" id="GO:0006793">
    <property type="term" value="P:phosphorus metabolic process"/>
    <property type="evidence" value="ECO:0007669"/>
    <property type="project" value="UniProtKB-ARBA"/>
</dbReference>
<evidence type="ECO:0000259" key="1">
    <source>
        <dbReference type="PROSITE" id="PS50035"/>
    </source>
</evidence>
<gene>
    <name evidence="2" type="ORF">WI38_11160</name>
</gene>
<dbReference type="InterPro" id="IPR001736">
    <property type="entry name" value="PLipase_D/transphosphatidylase"/>
</dbReference>
<protein>
    <recommendedName>
        <fullName evidence="1">PLD phosphodiesterase domain-containing protein</fullName>
    </recommendedName>
</protein>
<dbReference type="InterPro" id="IPR025202">
    <property type="entry name" value="PLD-like_dom"/>
</dbReference>
<evidence type="ECO:0000313" key="2">
    <source>
        <dbReference type="EMBL" id="KUZ92678.1"/>
    </source>
</evidence>
<sequence length="402" mass="45854">MTYYGRYDYTVPVAPEILEWFLVQRSADIVCRLVPDILHAKVIWWEGFGAYIGSANLSDRAWNSNIEAGVFVDEADLDVGEFRDELETFFDTIEEHSTPLKEEHISHLKQARDARVKVESSLAKAFEGNRKIDGNEGLYAPSKRGKEKRRAAFIKEWDSTLQLMRDLAARVSQPEHRPDWIVPTTPMGLQVDQFLHAFYYQRVRDGTSRPFERLYQENRLSRESALSEALDWWKNGWKLTSGGYHYDAEEAALHRAPGMQARFSRAELRGLTAAEFAAAARHVYALREYAHRQSPVDLGLAADVVDLDLKSEAFARLQYTRKSAHGKSILETLDYVLYGGQDTNIAQRLWDAVDDPRWQIEGMGISTLGEIVGWALPDRFPPRNGRTSKALRALGFDVSVRD</sequence>